<evidence type="ECO:0000256" key="5">
    <source>
        <dbReference type="ARBA" id="ARBA00022692"/>
    </source>
</evidence>
<feature type="transmembrane region" description="Helical" evidence="9">
    <location>
        <begin position="6"/>
        <end position="27"/>
    </location>
</feature>
<dbReference type="InterPro" id="IPR038770">
    <property type="entry name" value="Na+/solute_symporter_sf"/>
</dbReference>
<feature type="transmembrane region" description="Helical" evidence="9">
    <location>
        <begin position="34"/>
        <end position="52"/>
    </location>
</feature>
<evidence type="ECO:0000256" key="2">
    <source>
        <dbReference type="ARBA" id="ARBA00005551"/>
    </source>
</evidence>
<keyword evidence="6 9" id="KW-1133">Transmembrane helix</keyword>
<dbReference type="GO" id="GO:1902600">
    <property type="term" value="P:proton transmembrane transport"/>
    <property type="evidence" value="ECO:0007669"/>
    <property type="project" value="InterPro"/>
</dbReference>
<dbReference type="STRING" id="754436.JCM19237_5156"/>
<evidence type="ECO:0000256" key="6">
    <source>
        <dbReference type="ARBA" id="ARBA00022989"/>
    </source>
</evidence>
<evidence type="ECO:0000256" key="7">
    <source>
        <dbReference type="ARBA" id="ARBA00023065"/>
    </source>
</evidence>
<dbReference type="eggNOG" id="COG0475">
    <property type="taxonomic scope" value="Bacteria"/>
</dbReference>
<evidence type="ECO:0000256" key="9">
    <source>
        <dbReference type="SAM" id="Phobius"/>
    </source>
</evidence>
<keyword evidence="4" id="KW-0050">Antiport</keyword>
<dbReference type="AlphaFoldDB" id="A0A090QJ25"/>
<evidence type="ECO:0000313" key="12">
    <source>
        <dbReference type="Proteomes" id="UP000029227"/>
    </source>
</evidence>
<comment type="similarity">
    <text evidence="2">Belongs to the monovalent cation:proton antiporter 2 (CPA2) transporter (TC 2.A.37) family.</text>
</comment>
<dbReference type="PANTHER" id="PTHR42751">
    <property type="entry name" value="SODIUM/HYDROGEN EXCHANGER FAMILY/TRKA DOMAIN PROTEIN"/>
    <property type="match status" value="1"/>
</dbReference>
<proteinExistence type="inferred from homology"/>
<sequence length="108" mass="11506">MHNELAPLIFELCAIIISAALLGTLFLYARQPIILAYIAAGVLIGPHGINLVTSAENITQIGNLGVILLLFLIGLNLQPKKLLSLFQESASSPWGRAPAFLPSPPCFA</sequence>
<gene>
    <name evidence="11" type="ORF">JCM19237_5156</name>
</gene>
<dbReference type="InterPro" id="IPR006153">
    <property type="entry name" value="Cation/H_exchanger_TM"/>
</dbReference>
<keyword evidence="5 9" id="KW-0812">Transmembrane</keyword>
<comment type="caution">
    <text evidence="11">The sequence shown here is derived from an EMBL/GenBank/DDBJ whole genome shotgun (WGS) entry which is preliminary data.</text>
</comment>
<feature type="transmembrane region" description="Helical" evidence="9">
    <location>
        <begin position="58"/>
        <end position="77"/>
    </location>
</feature>
<evidence type="ECO:0000256" key="4">
    <source>
        <dbReference type="ARBA" id="ARBA00022449"/>
    </source>
</evidence>
<organism evidence="11 12">
    <name type="scientific">Photobacterium aphoticum</name>
    <dbReference type="NCBI Taxonomy" id="754436"/>
    <lineage>
        <taxon>Bacteria</taxon>
        <taxon>Pseudomonadati</taxon>
        <taxon>Pseudomonadota</taxon>
        <taxon>Gammaproteobacteria</taxon>
        <taxon>Vibrionales</taxon>
        <taxon>Vibrionaceae</taxon>
        <taxon>Photobacterium</taxon>
    </lineage>
</organism>
<dbReference type="PANTHER" id="PTHR42751:SF3">
    <property type="entry name" value="SODIUM_GLUTAMATE SYMPORTER"/>
    <property type="match status" value="1"/>
</dbReference>
<evidence type="ECO:0000313" key="11">
    <source>
        <dbReference type="EMBL" id="GAL02263.1"/>
    </source>
</evidence>
<accession>A0A090QJ25</accession>
<evidence type="ECO:0000259" key="10">
    <source>
        <dbReference type="Pfam" id="PF00999"/>
    </source>
</evidence>
<reference evidence="11 12" key="1">
    <citation type="journal article" date="2014" name="Genome Announc.">
        <title>Draft Genome Sequences of Two Vibrionaceae Species, Vibrio ponticus C121 and Photobacterium aphoticum C119, Isolated as Coral Reef Microbiota.</title>
        <authorList>
            <person name="Al-saari N."/>
            <person name="Meirelles P.M."/>
            <person name="Mino S."/>
            <person name="Suda W."/>
            <person name="Oshima K."/>
            <person name="Hattori M."/>
            <person name="Ohkuma M."/>
            <person name="Thompson F.L."/>
            <person name="Gomez-Gil B."/>
            <person name="Sawabe T."/>
            <person name="Sawabe T."/>
        </authorList>
    </citation>
    <scope>NUCLEOTIDE SEQUENCE [LARGE SCALE GENOMIC DNA]</scope>
    <source>
        <strain evidence="11 12">JCM 19237</strain>
    </source>
</reference>
<dbReference type="Gene3D" id="1.20.1530.20">
    <property type="match status" value="1"/>
</dbReference>
<keyword evidence="7" id="KW-0406">Ion transport</keyword>
<evidence type="ECO:0000256" key="8">
    <source>
        <dbReference type="ARBA" id="ARBA00023136"/>
    </source>
</evidence>
<dbReference type="Pfam" id="PF00999">
    <property type="entry name" value="Na_H_Exchanger"/>
    <property type="match status" value="1"/>
</dbReference>
<dbReference type="GO" id="GO:0015297">
    <property type="term" value="F:antiporter activity"/>
    <property type="evidence" value="ECO:0007669"/>
    <property type="project" value="UniProtKB-KW"/>
</dbReference>
<evidence type="ECO:0000256" key="3">
    <source>
        <dbReference type="ARBA" id="ARBA00022448"/>
    </source>
</evidence>
<keyword evidence="3" id="KW-0813">Transport</keyword>
<comment type="subcellular location">
    <subcellularLocation>
        <location evidence="1">Membrane</location>
        <topology evidence="1">Multi-pass membrane protein</topology>
    </subcellularLocation>
</comment>
<feature type="domain" description="Cation/H+ exchanger transmembrane" evidence="10">
    <location>
        <begin position="17"/>
        <end position="87"/>
    </location>
</feature>
<dbReference type="Proteomes" id="UP000029227">
    <property type="component" value="Unassembled WGS sequence"/>
</dbReference>
<dbReference type="EMBL" id="BBMN01000001">
    <property type="protein sequence ID" value="GAL02263.1"/>
    <property type="molecule type" value="Genomic_DNA"/>
</dbReference>
<keyword evidence="8 9" id="KW-0472">Membrane</keyword>
<dbReference type="GO" id="GO:0016020">
    <property type="term" value="C:membrane"/>
    <property type="evidence" value="ECO:0007669"/>
    <property type="project" value="UniProtKB-SubCell"/>
</dbReference>
<protein>
    <submittedName>
        <fullName evidence="11">Glutathione-regulated potassium-efflux system protein KefB</fullName>
    </submittedName>
</protein>
<name>A0A090QJ25_9GAMM</name>
<evidence type="ECO:0000256" key="1">
    <source>
        <dbReference type="ARBA" id="ARBA00004141"/>
    </source>
</evidence>